<dbReference type="Proteomes" id="UP000232721">
    <property type="component" value="Chromosome"/>
</dbReference>
<organism evidence="2 4">
    <name type="scientific">Polaribacter sejongensis</name>
    <dbReference type="NCBI Taxonomy" id="985043"/>
    <lineage>
        <taxon>Bacteria</taxon>
        <taxon>Pseudomonadati</taxon>
        <taxon>Bacteroidota</taxon>
        <taxon>Flavobacteriia</taxon>
        <taxon>Flavobacteriales</taxon>
        <taxon>Flavobacteriaceae</taxon>
    </lineage>
</organism>
<evidence type="ECO:0000313" key="1">
    <source>
        <dbReference type="EMBL" id="AUC21503.1"/>
    </source>
</evidence>
<keyword evidence="2" id="KW-0378">Hydrolase</keyword>
<dbReference type="InterPro" id="IPR023296">
    <property type="entry name" value="Glyco_hydro_beta-prop_sf"/>
</dbReference>
<evidence type="ECO:0000313" key="2">
    <source>
        <dbReference type="EMBL" id="MDN3618112.1"/>
    </source>
</evidence>
<keyword evidence="3" id="KW-1185">Reference proteome</keyword>
<gene>
    <name evidence="1" type="ORF">BTO15_05015</name>
    <name evidence="2" type="ORF">QWY81_01445</name>
</gene>
<dbReference type="RefSeq" id="WP_165731304.1">
    <property type="nucleotide sequence ID" value="NZ_CP019336.1"/>
</dbReference>
<dbReference type="GO" id="GO:0016787">
    <property type="term" value="F:hydrolase activity"/>
    <property type="evidence" value="ECO:0007669"/>
    <property type="project" value="UniProtKB-KW"/>
</dbReference>
<accession>A0AAJ1QU89</accession>
<dbReference type="SUPFAM" id="SSF75005">
    <property type="entry name" value="Arabinanase/levansucrase/invertase"/>
    <property type="match status" value="1"/>
</dbReference>
<dbReference type="Gene3D" id="2.115.10.20">
    <property type="entry name" value="Glycosyl hydrolase domain, family 43"/>
    <property type="match status" value="1"/>
</dbReference>
<reference evidence="1 3" key="2">
    <citation type="submission" date="2017-02" db="EMBL/GenBank/DDBJ databases">
        <title>Trade-off between light-utilization and light-protection in marine flavobacteria.</title>
        <authorList>
            <person name="Kumagai Y."/>
            <person name="Yoshizawa S."/>
            <person name="Kogure K."/>
            <person name="Iwasaki W."/>
        </authorList>
    </citation>
    <scope>NUCLEOTIDE SEQUENCE [LARGE SCALE GENOMIC DNA]</scope>
    <source>
        <strain evidence="1 3">KCTC 23670</strain>
    </source>
</reference>
<sequence length="361" mass="40205">MNIHKFAIIALLISLNFSCKSKIITPKTPQNTYSNKMKLEYIGVAAEHKGMHVWGSSPVIDKEGKVHLFAAQWSMDTQKDFSGWFKDCEIGHYVSDSPEGPFKYVGVAVADKDGLFNSPHNPTVNYIDGKYVLNFIVNENNKLKTQRIVMYVADDLNDTWKPAKGAEADGTILRKPKDSTIWNYKAILGVSNPSLIKFKGKYMLYHKSVIPREKRGGAYTYGVAVADKLEGPYVIQPKKVTPPNMALEDAFAYTANDSVFMISRDFGSTFGNSGGGILWRSADGFIFPKENAKRGYEDLAHYLGKETLEKGTAYRGKKDGHLERAQVLIINGVPAYLYLATGVQVKEGFGSSSHVFKINFK</sequence>
<proteinExistence type="predicted"/>
<dbReference type="Proteomes" id="UP001228636">
    <property type="component" value="Unassembled WGS sequence"/>
</dbReference>
<dbReference type="EMBL" id="CP019336">
    <property type="protein sequence ID" value="AUC21503.1"/>
    <property type="molecule type" value="Genomic_DNA"/>
</dbReference>
<reference evidence="2 4" key="1">
    <citation type="journal article" date="2014" name="Int. J. Syst. Evol. Microbiol.">
        <title>Complete genome sequence of Corynebacterium casei LMG S-19264T (=DSM 44701T), isolated from a smear-ripened cheese.</title>
        <authorList>
            <consortium name="US DOE Joint Genome Institute (JGI-PGF)"/>
            <person name="Walter F."/>
            <person name="Albersmeier A."/>
            <person name="Kalinowski J."/>
            <person name="Ruckert C."/>
        </authorList>
    </citation>
    <scope>NUCLEOTIDE SEQUENCE [LARGE SCALE GENOMIC DNA]</scope>
    <source>
        <strain evidence="2 4">CECT 8670</strain>
    </source>
</reference>
<name>A0AAJ1QU89_9FLAO</name>
<evidence type="ECO:0000313" key="4">
    <source>
        <dbReference type="Proteomes" id="UP001228636"/>
    </source>
</evidence>
<dbReference type="CDD" id="cd08994">
    <property type="entry name" value="GH43_62_32_68_117_130-like"/>
    <property type="match status" value="1"/>
</dbReference>
<evidence type="ECO:0000313" key="3">
    <source>
        <dbReference type="Proteomes" id="UP000232721"/>
    </source>
</evidence>
<dbReference type="EMBL" id="JAUFQH010000003">
    <property type="protein sequence ID" value="MDN3618112.1"/>
    <property type="molecule type" value="Genomic_DNA"/>
</dbReference>
<dbReference type="AlphaFoldDB" id="A0AAJ1QU89"/>
<reference evidence="2" key="3">
    <citation type="submission" date="2023-06" db="EMBL/GenBank/DDBJ databases">
        <authorList>
            <person name="Lucena T."/>
            <person name="Sun Q."/>
        </authorList>
    </citation>
    <scope>NUCLEOTIDE SEQUENCE</scope>
    <source>
        <strain evidence="2">CECT 8670</strain>
    </source>
</reference>
<protein>
    <submittedName>
        <fullName evidence="2">Glycoside hydrolase family protein</fullName>
    </submittedName>
</protein>